<evidence type="ECO:0000313" key="4">
    <source>
        <dbReference type="Proteomes" id="UP000268908"/>
    </source>
</evidence>
<feature type="signal peptide" evidence="1">
    <location>
        <begin position="1"/>
        <end position="26"/>
    </location>
</feature>
<evidence type="ECO:0000313" key="3">
    <source>
        <dbReference type="EMBL" id="RLJ65204.1"/>
    </source>
</evidence>
<feature type="domain" description="ABC-type transport auxiliary lipoprotein component" evidence="2">
    <location>
        <begin position="39"/>
        <end position="197"/>
    </location>
</feature>
<reference evidence="3 4" key="1">
    <citation type="submission" date="2018-10" db="EMBL/GenBank/DDBJ databases">
        <title>Genomic Encyclopedia of Type Strains, Phase IV (KMG-IV): sequencing the most valuable type-strain genomes for metagenomic binning, comparative biology and taxonomic classification.</title>
        <authorList>
            <person name="Goeker M."/>
        </authorList>
    </citation>
    <scope>NUCLEOTIDE SEQUENCE [LARGE SCALE GENOMIC DNA]</scope>
    <source>
        <strain evidence="3 4">DSM 26916</strain>
    </source>
</reference>
<dbReference type="SUPFAM" id="SSF159594">
    <property type="entry name" value="XCC0632-like"/>
    <property type="match status" value="1"/>
</dbReference>
<comment type="caution">
    <text evidence="3">The sequence shown here is derived from an EMBL/GenBank/DDBJ whole genome shotgun (WGS) entry which is preliminary data.</text>
</comment>
<protein>
    <recommendedName>
        <fullName evidence="2">ABC-type transport auxiliary lipoprotein component domain-containing protein</fullName>
    </recommendedName>
</protein>
<sequence>MNARLAAIATFAALAALLGGCSSAPATRFYTLDPVVASPSAGPQESAARVAKPLTIVVTDVRLPQYLDRPQIVTRGSDQRLRFAEYEHWGGNLRDEMIRILAENLGRLLPGDRVIAAPHPVPLQPDYRLALEVQRFERDADGRVQLIARWWLTRSADLAPLASPAASFAGSAIGDSSIDALVQSMSAVYGELAQAIARSLPPREAAGQ</sequence>
<keyword evidence="4" id="KW-1185">Reference proteome</keyword>
<dbReference type="Pfam" id="PF03886">
    <property type="entry name" value="ABC_trans_aux"/>
    <property type="match status" value="1"/>
</dbReference>
<keyword evidence="1" id="KW-0732">Signal</keyword>
<dbReference type="OrthoDB" id="1494661at2"/>
<dbReference type="RefSeq" id="WP_121241871.1">
    <property type="nucleotide sequence ID" value="NZ_BHVV01000008.1"/>
</dbReference>
<dbReference type="Gene3D" id="3.40.50.10610">
    <property type="entry name" value="ABC-type transport auxiliary lipoprotein component"/>
    <property type="match status" value="1"/>
</dbReference>
<name>A0A497XER8_9PROT</name>
<dbReference type="InterPro" id="IPR005586">
    <property type="entry name" value="ABC_trans_aux"/>
</dbReference>
<accession>A0A497XER8</accession>
<dbReference type="EMBL" id="RCCI01000005">
    <property type="protein sequence ID" value="RLJ65204.1"/>
    <property type="molecule type" value="Genomic_DNA"/>
</dbReference>
<organism evidence="3 4">
    <name type="scientific">Sulfurisoma sediminicola</name>
    <dbReference type="NCBI Taxonomy" id="1381557"/>
    <lineage>
        <taxon>Bacteria</taxon>
        <taxon>Pseudomonadati</taxon>
        <taxon>Pseudomonadota</taxon>
        <taxon>Betaproteobacteria</taxon>
        <taxon>Nitrosomonadales</taxon>
        <taxon>Sterolibacteriaceae</taxon>
        <taxon>Sulfurisoma</taxon>
    </lineage>
</organism>
<evidence type="ECO:0000259" key="2">
    <source>
        <dbReference type="Pfam" id="PF03886"/>
    </source>
</evidence>
<evidence type="ECO:0000256" key="1">
    <source>
        <dbReference type="SAM" id="SignalP"/>
    </source>
</evidence>
<dbReference type="AlphaFoldDB" id="A0A497XER8"/>
<dbReference type="PROSITE" id="PS51257">
    <property type="entry name" value="PROKAR_LIPOPROTEIN"/>
    <property type="match status" value="1"/>
</dbReference>
<dbReference type="Proteomes" id="UP000268908">
    <property type="component" value="Unassembled WGS sequence"/>
</dbReference>
<proteinExistence type="predicted"/>
<feature type="chain" id="PRO_5019718445" description="ABC-type transport auxiliary lipoprotein component domain-containing protein" evidence="1">
    <location>
        <begin position="27"/>
        <end position="208"/>
    </location>
</feature>
<gene>
    <name evidence="3" type="ORF">DFR35_1860</name>
</gene>